<protein>
    <submittedName>
        <fullName evidence="1">Uncharacterized protein</fullName>
    </submittedName>
</protein>
<accession>A0A7G5B0Z5</accession>
<dbReference type="KEGG" id="vg:62682488"/>
<evidence type="ECO:0000313" key="2">
    <source>
        <dbReference type="Proteomes" id="UP000515430"/>
    </source>
</evidence>
<reference evidence="2" key="1">
    <citation type="submission" date="2020-06" db="EMBL/GenBank/DDBJ databases">
        <title>Complete genome sequences of Providencia rettgeri bacteriophages PibeRecoleta, Stilesk and PatoteraRojo.</title>
        <authorList>
            <person name="Batinovic S."/>
            <person name="Chan H.T."/>
            <person name="Stiles J."/>
            <person name="Petrovski S."/>
        </authorList>
    </citation>
    <scope>NUCLEOTIDE SEQUENCE [LARGE SCALE GENOMIC DNA]</scope>
</reference>
<sequence length="61" mass="6951">MKTIKRDGAIVLKRLGTTYFILVNGRNVLEIDGDYDKAKEAFEHLINMRGSLATIKEQLNK</sequence>
<proteinExistence type="predicted"/>
<dbReference type="Proteomes" id="UP000515430">
    <property type="component" value="Segment"/>
</dbReference>
<evidence type="ECO:0000313" key="1">
    <source>
        <dbReference type="EMBL" id="QMV29968.1"/>
    </source>
</evidence>
<dbReference type="RefSeq" id="YP_009999854.1">
    <property type="nucleotide sequence ID" value="NC_053009.1"/>
</dbReference>
<organism evidence="1 2">
    <name type="scientific">Providencia phage vB_PreS-PibeRecoleta</name>
    <dbReference type="NCBI Taxonomy" id="2761109"/>
    <lineage>
        <taxon>Viruses</taxon>
        <taxon>Duplodnaviria</taxon>
        <taxon>Heunggongvirae</taxon>
        <taxon>Uroviricota</taxon>
        <taxon>Caudoviricetes</taxon>
        <taxon>Casjensviridae</taxon>
        <taxon>Redjacvirus</taxon>
        <taxon>Redjacvirus piberecoleta</taxon>
    </lineage>
</organism>
<dbReference type="EMBL" id="MT675124">
    <property type="protein sequence ID" value="QMV29968.1"/>
    <property type="molecule type" value="Genomic_DNA"/>
</dbReference>
<name>A0A7G5B0Z5_9CAUD</name>
<keyword evidence="2" id="KW-1185">Reference proteome</keyword>
<dbReference type="GeneID" id="62682488"/>